<proteinExistence type="predicted"/>
<name>A0ABC8UYZ6_9AQUA</name>
<dbReference type="SUPFAM" id="SSF52151">
    <property type="entry name" value="FabD/lysophospholipase-like"/>
    <property type="match status" value="1"/>
</dbReference>
<dbReference type="InterPro" id="IPR016035">
    <property type="entry name" value="Acyl_Trfase/lysoPLipase"/>
</dbReference>
<dbReference type="PANTHER" id="PTHR32176">
    <property type="entry name" value="XYLOSE ISOMERASE"/>
    <property type="match status" value="1"/>
</dbReference>
<dbReference type="AlphaFoldDB" id="A0ABC8UYZ6"/>
<gene>
    <name evidence="1" type="ORF">ILEXP_LOCUS56305</name>
</gene>
<reference evidence="1 2" key="1">
    <citation type="submission" date="2024-02" db="EMBL/GenBank/DDBJ databases">
        <authorList>
            <person name="Vignale AGUSTIN F."/>
            <person name="Sosa J E."/>
            <person name="Modenutti C."/>
        </authorList>
    </citation>
    <scope>NUCLEOTIDE SEQUENCE [LARGE SCALE GENOMIC DNA]</scope>
</reference>
<sequence length="195" mass="21752">MQALVAISQITKKVFSGSPDFFPIKPMDYGRFLVILVGTGSAKVEQKYSAKMAAKWGVFSWLLHGGSSPLVDVFTQASADMVDFHISVVFRALHSEENYLRIQEDSLIGTDSSVDVATEENLNRLVEIGETLLKKPVSRVNLETGRSGDNQSIFLSFDLVWMPKNGEKVDDGWFAKLLSDERKLRQLKSPCSYQA</sequence>
<evidence type="ECO:0000313" key="1">
    <source>
        <dbReference type="EMBL" id="CAK9185857.1"/>
    </source>
</evidence>
<dbReference type="EMBL" id="CAUOFW020009457">
    <property type="protein sequence ID" value="CAK9185857.1"/>
    <property type="molecule type" value="Genomic_DNA"/>
</dbReference>
<dbReference type="PANTHER" id="PTHR32176:SF92">
    <property type="entry name" value="XYLOSE ISOMERASE"/>
    <property type="match status" value="1"/>
</dbReference>
<dbReference type="Gene3D" id="3.40.1090.10">
    <property type="entry name" value="Cytosolic phospholipase A2 catalytic domain"/>
    <property type="match status" value="1"/>
</dbReference>
<keyword evidence="2" id="KW-1185">Reference proteome</keyword>
<accession>A0ABC8UYZ6</accession>
<evidence type="ECO:0000313" key="2">
    <source>
        <dbReference type="Proteomes" id="UP001642360"/>
    </source>
</evidence>
<protein>
    <submittedName>
        <fullName evidence="1">Uncharacterized protein</fullName>
    </submittedName>
</protein>
<organism evidence="1 2">
    <name type="scientific">Ilex paraguariensis</name>
    <name type="common">yerba mate</name>
    <dbReference type="NCBI Taxonomy" id="185542"/>
    <lineage>
        <taxon>Eukaryota</taxon>
        <taxon>Viridiplantae</taxon>
        <taxon>Streptophyta</taxon>
        <taxon>Embryophyta</taxon>
        <taxon>Tracheophyta</taxon>
        <taxon>Spermatophyta</taxon>
        <taxon>Magnoliopsida</taxon>
        <taxon>eudicotyledons</taxon>
        <taxon>Gunneridae</taxon>
        <taxon>Pentapetalae</taxon>
        <taxon>asterids</taxon>
        <taxon>campanulids</taxon>
        <taxon>Aquifoliales</taxon>
        <taxon>Aquifoliaceae</taxon>
        <taxon>Ilex</taxon>
    </lineage>
</organism>
<comment type="caution">
    <text evidence="1">The sequence shown here is derived from an EMBL/GenBank/DDBJ whole genome shotgun (WGS) entry which is preliminary data.</text>
</comment>
<dbReference type="Proteomes" id="UP001642360">
    <property type="component" value="Unassembled WGS sequence"/>
</dbReference>